<feature type="compositionally biased region" description="Basic and acidic residues" evidence="1">
    <location>
        <begin position="421"/>
        <end position="436"/>
    </location>
</feature>
<proteinExistence type="predicted"/>
<protein>
    <submittedName>
        <fullName evidence="2">Uncharacterized protein</fullName>
    </submittedName>
</protein>
<evidence type="ECO:0000256" key="1">
    <source>
        <dbReference type="SAM" id="MobiDB-lite"/>
    </source>
</evidence>
<keyword evidence="3" id="KW-1185">Reference proteome</keyword>
<dbReference type="EMBL" id="CAUYUJ010018428">
    <property type="protein sequence ID" value="CAK0883559.1"/>
    <property type="molecule type" value="Genomic_DNA"/>
</dbReference>
<feature type="region of interest" description="Disordered" evidence="1">
    <location>
        <begin position="167"/>
        <end position="197"/>
    </location>
</feature>
<feature type="compositionally biased region" description="Basic and acidic residues" evidence="1">
    <location>
        <begin position="312"/>
        <end position="373"/>
    </location>
</feature>
<organism evidence="2 3">
    <name type="scientific">Prorocentrum cordatum</name>
    <dbReference type="NCBI Taxonomy" id="2364126"/>
    <lineage>
        <taxon>Eukaryota</taxon>
        <taxon>Sar</taxon>
        <taxon>Alveolata</taxon>
        <taxon>Dinophyceae</taxon>
        <taxon>Prorocentrales</taxon>
        <taxon>Prorocentraceae</taxon>
        <taxon>Prorocentrum</taxon>
    </lineage>
</organism>
<comment type="caution">
    <text evidence="2">The sequence shown here is derived from an EMBL/GenBank/DDBJ whole genome shotgun (WGS) entry which is preliminary data.</text>
</comment>
<dbReference type="Proteomes" id="UP001189429">
    <property type="component" value="Unassembled WGS sequence"/>
</dbReference>
<evidence type="ECO:0000313" key="3">
    <source>
        <dbReference type="Proteomes" id="UP001189429"/>
    </source>
</evidence>
<feature type="compositionally biased region" description="Polar residues" evidence="1">
    <location>
        <begin position="402"/>
        <end position="416"/>
    </location>
</feature>
<name>A0ABN9WBB4_9DINO</name>
<sequence length="530" mass="57213">MAAPKKSAFEDLQSFFEEADDAFDKMDVERTQMISCLRKALEASDTVEPVRGGPLEEPAVSSSSASATLEVEVGSSEVGHTRIDHAALGRAVDEVLGEKAGEADDQVLPEGAAGRVQQFMNADPDFARIALLMAMDPLAVDWNDPAVINVEKALVLEFKCHKKFKARGPPGPLQGGPKEWRGQAWRAKSGRWGPRGGRSMRLAEFQAKFGKERGAQAFLEDEDRRRSLRLETFFAKFGKERGAEAFQEDEAARSSNCKGIARMMAVGRPKPQQPIVASPTFVPPAYKARPTPKMMPPTALPIARTADAGKGSGERAAKGENKRAREGKGDGEQGKGTYKDADNGKGKGADQDKGKGAHKDAGNGKGAHKDAAKSKGKHGKVQADDDASPTWTVRGGKCPFGSQCSKRSSTTKNCNSFEEDVDKKQWANDAAKWESGKKRKPHQQLQWHPTEDRVGLSAPPTGAGTGRITLSEMQLRACVDSLKRAKVSAESAANLRAKASRAFNGEVTCIQQCVEVIGSHVQPTRVINIR</sequence>
<evidence type="ECO:0000313" key="2">
    <source>
        <dbReference type="EMBL" id="CAK0883559.1"/>
    </source>
</evidence>
<gene>
    <name evidence="2" type="ORF">PCOR1329_LOCUS65748</name>
</gene>
<reference evidence="2" key="1">
    <citation type="submission" date="2023-10" db="EMBL/GenBank/DDBJ databases">
        <authorList>
            <person name="Chen Y."/>
            <person name="Shah S."/>
            <person name="Dougan E. K."/>
            <person name="Thang M."/>
            <person name="Chan C."/>
        </authorList>
    </citation>
    <scope>NUCLEOTIDE SEQUENCE [LARGE SCALE GENOMIC DNA]</scope>
</reference>
<feature type="region of interest" description="Disordered" evidence="1">
    <location>
        <begin position="304"/>
        <end position="460"/>
    </location>
</feature>
<accession>A0ABN9WBB4</accession>